<name>A0A5C7ISQ3_9ROSI</name>
<organism evidence="2 3">
    <name type="scientific">Acer yangbiense</name>
    <dbReference type="NCBI Taxonomy" id="1000413"/>
    <lineage>
        <taxon>Eukaryota</taxon>
        <taxon>Viridiplantae</taxon>
        <taxon>Streptophyta</taxon>
        <taxon>Embryophyta</taxon>
        <taxon>Tracheophyta</taxon>
        <taxon>Spermatophyta</taxon>
        <taxon>Magnoliopsida</taxon>
        <taxon>eudicotyledons</taxon>
        <taxon>Gunneridae</taxon>
        <taxon>Pentapetalae</taxon>
        <taxon>rosids</taxon>
        <taxon>malvids</taxon>
        <taxon>Sapindales</taxon>
        <taxon>Sapindaceae</taxon>
        <taxon>Hippocastanoideae</taxon>
        <taxon>Acereae</taxon>
        <taxon>Acer</taxon>
    </lineage>
</organism>
<evidence type="ECO:0000313" key="2">
    <source>
        <dbReference type="EMBL" id="TXG71874.1"/>
    </source>
</evidence>
<dbReference type="EMBL" id="VAHF01000001">
    <property type="protein sequence ID" value="TXG71874.1"/>
    <property type="molecule type" value="Genomic_DNA"/>
</dbReference>
<gene>
    <name evidence="2" type="ORF">EZV62_000453</name>
</gene>
<keyword evidence="3" id="KW-1185">Reference proteome</keyword>
<reference evidence="3" key="1">
    <citation type="journal article" date="2019" name="Gigascience">
        <title>De novo genome assembly of the endangered Acer yangbiense, a plant species with extremely small populations endemic to Yunnan Province, China.</title>
        <authorList>
            <person name="Yang J."/>
            <person name="Wariss H.M."/>
            <person name="Tao L."/>
            <person name="Zhang R."/>
            <person name="Yun Q."/>
            <person name="Hollingsworth P."/>
            <person name="Dao Z."/>
            <person name="Luo G."/>
            <person name="Guo H."/>
            <person name="Ma Y."/>
            <person name="Sun W."/>
        </authorList>
    </citation>
    <scope>NUCLEOTIDE SEQUENCE [LARGE SCALE GENOMIC DNA]</scope>
    <source>
        <strain evidence="3">cv. Malutang</strain>
    </source>
</reference>
<dbReference type="OrthoDB" id="8042871at2759"/>
<dbReference type="AlphaFoldDB" id="A0A5C7ISQ3"/>
<proteinExistence type="predicted"/>
<dbReference type="Proteomes" id="UP000323000">
    <property type="component" value="Chromosome 1"/>
</dbReference>
<accession>A0A5C7ISQ3</accession>
<feature type="region of interest" description="Disordered" evidence="1">
    <location>
        <begin position="53"/>
        <end position="105"/>
    </location>
</feature>
<evidence type="ECO:0000313" key="3">
    <source>
        <dbReference type="Proteomes" id="UP000323000"/>
    </source>
</evidence>
<sequence>MWSIAIGLIRLLAESGDKAIKRKLKERGVIRFTCSDFRVFSFAKFSEKSVVGAVPTAEEEDQIPPAAEPSVLEGSAGEEGSEAAGSCSEDSAGEEETSSESAGSGCKEVTLTEFGLGENLDDFKKMTIELANAGVDEKLSDDNEAIILLNSLPDSFKDVKAAIKYGRTSLSLDECISAFKSKDLELKMEKNDSGDKAIKRKLKERGVIRFTCSDFRVFSFAKFSEKSVVGAVPTAEEEDQIPPAAEPSVLEGSAGEEGSEAAGSCSEDSAGEEETSSESAGSGCKEVTLTEFGLGENLDDFKKMTIELANAGVDEKLSDDNEAIILLNSLPDSFKDVKATIKYGRTSLSLDECISAFKFFELMWSIAIGLIRLLAESGDKAIKRKLKERGVIRFTCSDFRVFSFAKFSEKVLNVFE</sequence>
<feature type="region of interest" description="Disordered" evidence="1">
    <location>
        <begin position="231"/>
        <end position="283"/>
    </location>
</feature>
<evidence type="ECO:0000256" key="1">
    <source>
        <dbReference type="SAM" id="MobiDB-lite"/>
    </source>
</evidence>
<protein>
    <submittedName>
        <fullName evidence="2">Uncharacterized protein</fullName>
    </submittedName>
</protein>
<comment type="caution">
    <text evidence="2">The sequence shown here is derived from an EMBL/GenBank/DDBJ whole genome shotgun (WGS) entry which is preliminary data.</text>
</comment>